<gene>
    <name evidence="4" type="ORF">LEMA_P013070.1</name>
</gene>
<dbReference type="InterPro" id="IPR050565">
    <property type="entry name" value="LYPA1-2/EST-like"/>
</dbReference>
<sequence length="244" mass="26231">MPGRLPSSADFPSSAKLSITPPPTPQPPTNVLILLHGLGDTNASFTRLGQQLNLPETVCIAVQAPAPLPFDLGGFHWGDDMIFDQKTGEMDMDTGFKASMRLVLDSVIREGLMKKCGYKAREMILFGFAQGGMVGLQAAAELDGEELGGVISIGGTLPLSLSVKAQEKKSKTPVLVCKASRNSAVTDGSVSRIKGVFEYVEIKEWAKRGDGMASNREEMMPIMQFFARRLRSTRGVPAGSVELT</sequence>
<feature type="region of interest" description="Disordered" evidence="2">
    <location>
        <begin position="1"/>
        <end position="25"/>
    </location>
</feature>
<dbReference type="PANTHER" id="PTHR10655">
    <property type="entry name" value="LYSOPHOSPHOLIPASE-RELATED"/>
    <property type="match status" value="1"/>
</dbReference>
<evidence type="ECO:0000313" key="5">
    <source>
        <dbReference type="Proteomes" id="UP000002668"/>
    </source>
</evidence>
<dbReference type="OrthoDB" id="437457at2759"/>
<dbReference type="PANTHER" id="PTHR10655:SF67">
    <property type="entry name" value="PHOSPHOLIPASE_CARBOXYLESTERASE SUPERFAMILY (AFU_ORTHOLOGUE AFUA_5G09340)"/>
    <property type="match status" value="1"/>
</dbReference>
<dbReference type="InterPro" id="IPR003140">
    <property type="entry name" value="PLipase/COase/thioEstase"/>
</dbReference>
<dbReference type="AlphaFoldDB" id="E5AC66"/>
<name>E5AC66_LEPMJ</name>
<dbReference type="GO" id="GO:0005737">
    <property type="term" value="C:cytoplasm"/>
    <property type="evidence" value="ECO:0007669"/>
    <property type="project" value="TreeGrafter"/>
</dbReference>
<dbReference type="Proteomes" id="UP000002668">
    <property type="component" value="Genome"/>
</dbReference>
<feature type="domain" description="Phospholipase/carboxylesterase/thioesterase" evidence="3">
    <location>
        <begin position="26"/>
        <end position="202"/>
    </location>
</feature>
<dbReference type="Pfam" id="PF02230">
    <property type="entry name" value="Abhydrolase_2"/>
    <property type="match status" value="1"/>
</dbReference>
<dbReference type="HOGENOM" id="CLU_062889_1_0_1"/>
<dbReference type="SUPFAM" id="SSF53474">
    <property type="entry name" value="alpha/beta-Hydrolases"/>
    <property type="match status" value="1"/>
</dbReference>
<dbReference type="InterPro" id="IPR029058">
    <property type="entry name" value="AB_hydrolase_fold"/>
</dbReference>
<dbReference type="InParanoid" id="E5AC66"/>
<evidence type="ECO:0000256" key="1">
    <source>
        <dbReference type="ARBA" id="ARBA00006499"/>
    </source>
</evidence>
<keyword evidence="5" id="KW-1185">Reference proteome</keyword>
<organism evidence="5">
    <name type="scientific">Leptosphaeria maculans (strain JN3 / isolate v23.1.3 / race Av1-4-5-6-7-8)</name>
    <name type="common">Blackleg fungus</name>
    <name type="synonym">Phoma lingam</name>
    <dbReference type="NCBI Taxonomy" id="985895"/>
    <lineage>
        <taxon>Eukaryota</taxon>
        <taxon>Fungi</taxon>
        <taxon>Dikarya</taxon>
        <taxon>Ascomycota</taxon>
        <taxon>Pezizomycotina</taxon>
        <taxon>Dothideomycetes</taxon>
        <taxon>Pleosporomycetidae</taxon>
        <taxon>Pleosporales</taxon>
        <taxon>Pleosporineae</taxon>
        <taxon>Leptosphaeriaceae</taxon>
        <taxon>Plenodomus</taxon>
        <taxon>Plenodomus lingam/Leptosphaeria maculans species complex</taxon>
    </lineage>
</organism>
<dbReference type="OMA" id="VMQFFAR"/>
<accession>E5AC66</accession>
<dbReference type="GO" id="GO:0052689">
    <property type="term" value="F:carboxylic ester hydrolase activity"/>
    <property type="evidence" value="ECO:0007669"/>
    <property type="project" value="TreeGrafter"/>
</dbReference>
<dbReference type="VEuPathDB" id="FungiDB:LEMA_P013070.1"/>
<dbReference type="STRING" id="985895.E5AC66"/>
<proteinExistence type="inferred from homology"/>
<protein>
    <submittedName>
        <fullName evidence="4">Similar to phospholipase/Carboxylesterase</fullName>
    </submittedName>
</protein>
<reference evidence="5" key="1">
    <citation type="journal article" date="2011" name="Nat. Commun.">
        <title>Effector diversification within compartments of the Leptosphaeria maculans genome affected by Repeat-Induced Point mutations.</title>
        <authorList>
            <person name="Rouxel T."/>
            <person name="Grandaubert J."/>
            <person name="Hane J.K."/>
            <person name="Hoede C."/>
            <person name="van de Wouw A.P."/>
            <person name="Couloux A."/>
            <person name="Dominguez V."/>
            <person name="Anthouard V."/>
            <person name="Bally P."/>
            <person name="Bourras S."/>
            <person name="Cozijnsen A.J."/>
            <person name="Ciuffetti L.M."/>
            <person name="Degrave A."/>
            <person name="Dilmaghani A."/>
            <person name="Duret L."/>
            <person name="Fudal I."/>
            <person name="Goodwin S.B."/>
            <person name="Gout L."/>
            <person name="Glaser N."/>
            <person name="Linglin J."/>
            <person name="Kema G.H.J."/>
            <person name="Lapalu N."/>
            <person name="Lawrence C.B."/>
            <person name="May K."/>
            <person name="Meyer M."/>
            <person name="Ollivier B."/>
            <person name="Poulain J."/>
            <person name="Schoch C.L."/>
            <person name="Simon A."/>
            <person name="Spatafora J.W."/>
            <person name="Stachowiak A."/>
            <person name="Turgeon B.G."/>
            <person name="Tyler B.M."/>
            <person name="Vincent D."/>
            <person name="Weissenbach J."/>
            <person name="Amselem J."/>
            <person name="Quesneville H."/>
            <person name="Oliver R.P."/>
            <person name="Wincker P."/>
            <person name="Balesdent M.-H."/>
            <person name="Howlett B.J."/>
        </authorList>
    </citation>
    <scope>NUCLEOTIDE SEQUENCE [LARGE SCALE GENOMIC DNA]</scope>
    <source>
        <strain evidence="5">JN3 / isolate v23.1.3 / race Av1-4-5-6-7-8</strain>
    </source>
</reference>
<dbReference type="EMBL" id="FP929138">
    <property type="protein sequence ID" value="CBY00177.1"/>
    <property type="molecule type" value="Genomic_DNA"/>
</dbReference>
<dbReference type="eggNOG" id="KOG2112">
    <property type="taxonomic scope" value="Eukaryota"/>
</dbReference>
<dbReference type="Gene3D" id="3.40.50.1820">
    <property type="entry name" value="alpha/beta hydrolase"/>
    <property type="match status" value="1"/>
</dbReference>
<comment type="similarity">
    <text evidence="1">Belongs to the AB hydrolase superfamily. AB hydrolase 2 family.</text>
</comment>
<dbReference type="GO" id="GO:0008474">
    <property type="term" value="F:palmitoyl-(protein) hydrolase activity"/>
    <property type="evidence" value="ECO:0007669"/>
    <property type="project" value="TreeGrafter"/>
</dbReference>
<evidence type="ECO:0000256" key="2">
    <source>
        <dbReference type="SAM" id="MobiDB-lite"/>
    </source>
</evidence>
<dbReference type="GeneID" id="13290310"/>
<evidence type="ECO:0000259" key="3">
    <source>
        <dbReference type="Pfam" id="PF02230"/>
    </source>
</evidence>
<evidence type="ECO:0000313" key="4">
    <source>
        <dbReference type="EMBL" id="CBY00177.1"/>
    </source>
</evidence>